<feature type="transmembrane region" description="Helical" evidence="1">
    <location>
        <begin position="34"/>
        <end position="52"/>
    </location>
</feature>
<dbReference type="InterPro" id="IPR043519">
    <property type="entry name" value="NT_sf"/>
</dbReference>
<evidence type="ECO:0000313" key="3">
    <source>
        <dbReference type="Proteomes" id="UP000178599"/>
    </source>
</evidence>
<keyword evidence="1" id="KW-0472">Membrane</keyword>
<dbReference type="SUPFAM" id="SSF81301">
    <property type="entry name" value="Nucleotidyltransferase"/>
    <property type="match status" value="1"/>
</dbReference>
<protein>
    <recommendedName>
        <fullName evidence="4">Polymerase nucleotidyl transferase domain-containing protein</fullName>
    </recommendedName>
</protein>
<accession>A0A1G2CQE9</accession>
<dbReference type="Proteomes" id="UP000178599">
    <property type="component" value="Unassembled WGS sequence"/>
</dbReference>
<reference evidence="2 3" key="1">
    <citation type="journal article" date="2016" name="Nat. Commun.">
        <title>Thousands of microbial genomes shed light on interconnected biogeochemical processes in an aquifer system.</title>
        <authorList>
            <person name="Anantharaman K."/>
            <person name="Brown C.T."/>
            <person name="Hug L.A."/>
            <person name="Sharon I."/>
            <person name="Castelle C.J."/>
            <person name="Probst A.J."/>
            <person name="Thomas B.C."/>
            <person name="Singh A."/>
            <person name="Wilkins M.J."/>
            <person name="Karaoz U."/>
            <person name="Brodie E.L."/>
            <person name="Williams K.H."/>
            <person name="Hubbard S.S."/>
            <person name="Banfield J.F."/>
        </authorList>
    </citation>
    <scope>NUCLEOTIDE SEQUENCE [LARGE SCALE GENOMIC DNA]</scope>
</reference>
<sequence>MGFLEKERKNNINNRRLAVLYDKKWRKFLKRARLFRFIPFVITVFGAGSMALGSVRKHSDFDVLIIAKKGRIFTTRFFSVLFFDFFGWRRKSIIHKEEASDKICLNHFITSSVEDPGWPYNNYGEELYCSLIPLFGAREDINNFFFSLKKISSRVSFTEDLRYRGDGKSFLKSALEKLFSGFLGNTLEKILKFFQLKRIKKSLSKISLPKKARIKFSDDVLEFHPLIKPYSDKLDKVLTSSEISI</sequence>
<gene>
    <name evidence="2" type="ORF">A2390_02675</name>
</gene>
<keyword evidence="1" id="KW-1133">Transmembrane helix</keyword>
<proteinExistence type="predicted"/>
<evidence type="ECO:0000313" key="2">
    <source>
        <dbReference type="EMBL" id="OGZ02980.1"/>
    </source>
</evidence>
<name>A0A1G2CQE9_9BACT</name>
<keyword evidence="1" id="KW-0812">Transmembrane</keyword>
<evidence type="ECO:0000256" key="1">
    <source>
        <dbReference type="SAM" id="Phobius"/>
    </source>
</evidence>
<comment type="caution">
    <text evidence="2">The sequence shown here is derived from an EMBL/GenBank/DDBJ whole genome shotgun (WGS) entry which is preliminary data.</text>
</comment>
<organism evidence="2 3">
    <name type="scientific">Candidatus Liptonbacteria bacterium RIFOXYB1_FULL_36_10</name>
    <dbReference type="NCBI Taxonomy" id="1798654"/>
    <lineage>
        <taxon>Bacteria</taxon>
        <taxon>Candidatus Liptoniibacteriota</taxon>
    </lineage>
</organism>
<dbReference type="EMBL" id="MHLE01000014">
    <property type="protein sequence ID" value="OGZ02980.1"/>
    <property type="molecule type" value="Genomic_DNA"/>
</dbReference>
<dbReference type="AlphaFoldDB" id="A0A1G2CQE9"/>
<evidence type="ECO:0008006" key="4">
    <source>
        <dbReference type="Google" id="ProtNLM"/>
    </source>
</evidence>